<evidence type="ECO:0008006" key="5">
    <source>
        <dbReference type="Google" id="ProtNLM"/>
    </source>
</evidence>
<protein>
    <recommendedName>
        <fullName evidence="5">Pentapeptide MXKDX repeat protein</fullName>
    </recommendedName>
</protein>
<accession>A0A380W426</accession>
<feature type="region of interest" description="Disordered" evidence="1">
    <location>
        <begin position="29"/>
        <end position="77"/>
    </location>
</feature>
<feature type="compositionally biased region" description="Basic and acidic residues" evidence="1">
    <location>
        <begin position="29"/>
        <end position="49"/>
    </location>
</feature>
<dbReference type="RefSeq" id="WP_002718493.1">
    <property type="nucleotide sequence ID" value="NZ_UFSI01000001.1"/>
</dbReference>
<reference evidence="3 4" key="1">
    <citation type="submission" date="2018-06" db="EMBL/GenBank/DDBJ databases">
        <authorList>
            <consortium name="Pathogen Informatics"/>
            <person name="Doyle S."/>
        </authorList>
    </citation>
    <scope>NUCLEOTIDE SEQUENCE [LARGE SCALE GENOMIC DNA]</scope>
    <source>
        <strain evidence="3 4">NCTC12722</strain>
    </source>
</reference>
<sequence length="77" mass="8771">MKKFILAASVLVLTTSFASAQEMRLRHDADDMSRGAVKMRPDAETRRAMDSYNKMHSTDKTTTTDMKKKPRTGYDVK</sequence>
<feature type="signal peptide" evidence="2">
    <location>
        <begin position="1"/>
        <end position="20"/>
    </location>
</feature>
<gene>
    <name evidence="3" type="ORF">NCTC12722_00891</name>
</gene>
<organism evidence="3 4">
    <name type="scientific">Afipia felis</name>
    <name type="common">Cat scratch disease bacillus</name>
    <dbReference type="NCBI Taxonomy" id="1035"/>
    <lineage>
        <taxon>Bacteria</taxon>
        <taxon>Pseudomonadati</taxon>
        <taxon>Pseudomonadota</taxon>
        <taxon>Alphaproteobacteria</taxon>
        <taxon>Hyphomicrobiales</taxon>
        <taxon>Nitrobacteraceae</taxon>
        <taxon>Afipia</taxon>
    </lineage>
</organism>
<dbReference type="AlphaFoldDB" id="A0A380W426"/>
<dbReference type="EMBL" id="UIGB01000001">
    <property type="protein sequence ID" value="SUU83714.1"/>
    <property type="molecule type" value="Genomic_DNA"/>
</dbReference>
<proteinExistence type="predicted"/>
<name>A0A380W426_AFIFE</name>
<keyword evidence="2" id="KW-0732">Signal</keyword>
<evidence type="ECO:0000313" key="4">
    <source>
        <dbReference type="Proteomes" id="UP000254343"/>
    </source>
</evidence>
<evidence type="ECO:0000256" key="2">
    <source>
        <dbReference type="SAM" id="SignalP"/>
    </source>
</evidence>
<evidence type="ECO:0000313" key="3">
    <source>
        <dbReference type="EMBL" id="SUU83714.1"/>
    </source>
</evidence>
<feature type="chain" id="PRO_5016763443" description="Pentapeptide MXKDX repeat protein" evidence="2">
    <location>
        <begin position="21"/>
        <end position="77"/>
    </location>
</feature>
<dbReference type="Proteomes" id="UP000254343">
    <property type="component" value="Unassembled WGS sequence"/>
</dbReference>
<evidence type="ECO:0000256" key="1">
    <source>
        <dbReference type="SAM" id="MobiDB-lite"/>
    </source>
</evidence>